<organism evidence="2 3">
    <name type="scientific">Trifolium subterraneum</name>
    <name type="common">Subterranean clover</name>
    <dbReference type="NCBI Taxonomy" id="3900"/>
    <lineage>
        <taxon>Eukaryota</taxon>
        <taxon>Viridiplantae</taxon>
        <taxon>Streptophyta</taxon>
        <taxon>Embryophyta</taxon>
        <taxon>Tracheophyta</taxon>
        <taxon>Spermatophyta</taxon>
        <taxon>Magnoliopsida</taxon>
        <taxon>eudicotyledons</taxon>
        <taxon>Gunneridae</taxon>
        <taxon>Pentapetalae</taxon>
        <taxon>rosids</taxon>
        <taxon>fabids</taxon>
        <taxon>Fabales</taxon>
        <taxon>Fabaceae</taxon>
        <taxon>Papilionoideae</taxon>
        <taxon>50 kb inversion clade</taxon>
        <taxon>NPAAA clade</taxon>
        <taxon>Hologalegina</taxon>
        <taxon>IRL clade</taxon>
        <taxon>Trifolieae</taxon>
        <taxon>Trifolium</taxon>
    </lineage>
</organism>
<evidence type="ECO:0000256" key="1">
    <source>
        <dbReference type="SAM" id="MobiDB-lite"/>
    </source>
</evidence>
<evidence type="ECO:0000313" key="3">
    <source>
        <dbReference type="Proteomes" id="UP000242715"/>
    </source>
</evidence>
<accession>A0A2Z6N2W0</accession>
<feature type="region of interest" description="Disordered" evidence="1">
    <location>
        <begin position="28"/>
        <end position="76"/>
    </location>
</feature>
<dbReference type="Proteomes" id="UP000242715">
    <property type="component" value="Unassembled WGS sequence"/>
</dbReference>
<name>A0A2Z6N2W0_TRISU</name>
<evidence type="ECO:0000313" key="2">
    <source>
        <dbReference type="EMBL" id="GAU31302.1"/>
    </source>
</evidence>
<keyword evidence="3" id="KW-1185">Reference proteome</keyword>
<sequence length="76" mass="7723">MEAPSNSSGLFCITGCVKCPKICSPPSPSLLTPKKSHPPPSPPSSLSPPLTSSSNSSPPPPLKSYNKTPPSGPSQP</sequence>
<dbReference type="AlphaFoldDB" id="A0A2Z6N2W0"/>
<protein>
    <submittedName>
        <fullName evidence="2">Uncharacterized protein</fullName>
    </submittedName>
</protein>
<reference evidence="3" key="1">
    <citation type="journal article" date="2017" name="Front. Plant Sci.">
        <title>Climate Clever Clovers: New Paradigm to Reduce the Environmental Footprint of Ruminants by Breeding Low Methanogenic Forages Utilizing Haplotype Variation.</title>
        <authorList>
            <person name="Kaur P."/>
            <person name="Appels R."/>
            <person name="Bayer P.E."/>
            <person name="Keeble-Gagnere G."/>
            <person name="Wang J."/>
            <person name="Hirakawa H."/>
            <person name="Shirasawa K."/>
            <person name="Vercoe P."/>
            <person name="Stefanova K."/>
            <person name="Durmic Z."/>
            <person name="Nichols P."/>
            <person name="Revell C."/>
            <person name="Isobe S.N."/>
            <person name="Edwards D."/>
            <person name="Erskine W."/>
        </authorList>
    </citation>
    <scope>NUCLEOTIDE SEQUENCE [LARGE SCALE GENOMIC DNA]</scope>
    <source>
        <strain evidence="3">cv. Daliak</strain>
    </source>
</reference>
<gene>
    <name evidence="2" type="ORF">TSUD_315110</name>
</gene>
<feature type="compositionally biased region" description="Low complexity" evidence="1">
    <location>
        <begin position="47"/>
        <end position="56"/>
    </location>
</feature>
<dbReference type="EMBL" id="DF973452">
    <property type="protein sequence ID" value="GAU31302.1"/>
    <property type="molecule type" value="Genomic_DNA"/>
</dbReference>
<proteinExistence type="predicted"/>